<evidence type="ECO:0000313" key="2">
    <source>
        <dbReference type="EMBL" id="MFI6502784.1"/>
    </source>
</evidence>
<proteinExistence type="predicted"/>
<reference evidence="2 3" key="1">
    <citation type="submission" date="2024-10" db="EMBL/GenBank/DDBJ databases">
        <title>The Natural Products Discovery Center: Release of the First 8490 Sequenced Strains for Exploring Actinobacteria Biosynthetic Diversity.</title>
        <authorList>
            <person name="Kalkreuter E."/>
            <person name="Kautsar S.A."/>
            <person name="Yang D."/>
            <person name="Bader C.D."/>
            <person name="Teijaro C.N."/>
            <person name="Fluegel L."/>
            <person name="Davis C.M."/>
            <person name="Simpson J.R."/>
            <person name="Lauterbach L."/>
            <person name="Steele A.D."/>
            <person name="Gui C."/>
            <person name="Meng S."/>
            <person name="Li G."/>
            <person name="Viehrig K."/>
            <person name="Ye F."/>
            <person name="Su P."/>
            <person name="Kiefer A.F."/>
            <person name="Nichols A."/>
            <person name="Cepeda A.J."/>
            <person name="Yan W."/>
            <person name="Fan B."/>
            <person name="Jiang Y."/>
            <person name="Adhikari A."/>
            <person name="Zheng C.-J."/>
            <person name="Schuster L."/>
            <person name="Cowan T.M."/>
            <person name="Smanski M.J."/>
            <person name="Chevrette M.G."/>
            <person name="De Carvalho L.P.S."/>
            <person name="Shen B."/>
        </authorList>
    </citation>
    <scope>NUCLEOTIDE SEQUENCE [LARGE SCALE GENOMIC DNA]</scope>
    <source>
        <strain evidence="2 3">NPDC050545</strain>
    </source>
</reference>
<accession>A0ABW7Z5I8</accession>
<comment type="caution">
    <text evidence="2">The sequence shown here is derived from an EMBL/GenBank/DDBJ whole genome shotgun (WGS) entry which is preliminary data.</text>
</comment>
<dbReference type="EMBL" id="JBITGY010000010">
    <property type="protein sequence ID" value="MFI6502784.1"/>
    <property type="molecule type" value="Genomic_DNA"/>
</dbReference>
<name>A0ABW7Z5I8_9ACTN</name>
<dbReference type="RefSeq" id="WP_397088315.1">
    <property type="nucleotide sequence ID" value="NZ_JBITGY010000010.1"/>
</dbReference>
<dbReference type="PANTHER" id="PTHR43680">
    <property type="entry name" value="NITRATE REDUCTASE MOLYBDENUM COFACTOR ASSEMBLY CHAPERONE"/>
    <property type="match status" value="1"/>
</dbReference>
<dbReference type="PANTHER" id="PTHR43680:SF2">
    <property type="entry name" value="NITRATE REDUCTASE MOLYBDENUM COFACTOR ASSEMBLY CHAPERONE NARJ"/>
    <property type="match status" value="1"/>
</dbReference>
<organism evidence="2 3">
    <name type="scientific">Nonomuraea typhae</name>
    <dbReference type="NCBI Taxonomy" id="2603600"/>
    <lineage>
        <taxon>Bacteria</taxon>
        <taxon>Bacillati</taxon>
        <taxon>Actinomycetota</taxon>
        <taxon>Actinomycetes</taxon>
        <taxon>Streptosporangiales</taxon>
        <taxon>Streptosporangiaceae</taxon>
        <taxon>Nonomuraea</taxon>
    </lineage>
</organism>
<protein>
    <submittedName>
        <fullName evidence="2">Nitrate reductase molybdenum cofactor assembly chaperone</fullName>
    </submittedName>
</protein>
<dbReference type="InterPro" id="IPR036411">
    <property type="entry name" value="TorD-like_sf"/>
</dbReference>
<sequence length="205" mass="22181">MAYTLTRGARVLHQAAAHCLVHPDEGFRGRLPLLRDALTAAPHPAGARLRPFVEYAEGAPPGALAAHYVEVFDFRSRHSLYLSWWLDGDTRRRGASLVAIKEVYRAHGLEFRDGELPDFLPVVLEFTAATGAAGLLLDYRPGLELLRLALGEDGSPYRHVVEAVCATLPGPSPKDRAEARALAAAGPYVEQVGLLPPFPGPGSHH</sequence>
<keyword evidence="3" id="KW-1185">Reference proteome</keyword>
<evidence type="ECO:0000313" key="3">
    <source>
        <dbReference type="Proteomes" id="UP001612741"/>
    </source>
</evidence>
<dbReference type="Proteomes" id="UP001612741">
    <property type="component" value="Unassembled WGS sequence"/>
</dbReference>
<evidence type="ECO:0000256" key="1">
    <source>
        <dbReference type="ARBA" id="ARBA00023063"/>
    </source>
</evidence>
<dbReference type="NCBIfam" id="TIGR00684">
    <property type="entry name" value="narJ"/>
    <property type="match status" value="1"/>
</dbReference>
<dbReference type="InterPro" id="IPR003765">
    <property type="entry name" value="NO3_reductase_chaperone_NarJ"/>
</dbReference>
<keyword evidence="1" id="KW-0534">Nitrate assimilation</keyword>
<dbReference type="SUPFAM" id="SSF89155">
    <property type="entry name" value="TorD-like"/>
    <property type="match status" value="1"/>
</dbReference>
<dbReference type="Pfam" id="PF02613">
    <property type="entry name" value="Nitrate_red_del"/>
    <property type="match status" value="1"/>
</dbReference>
<dbReference type="InterPro" id="IPR020945">
    <property type="entry name" value="DMSO/NO3_reduct_chaperone"/>
</dbReference>
<dbReference type="Gene3D" id="1.10.3480.10">
    <property type="entry name" value="TorD-like"/>
    <property type="match status" value="1"/>
</dbReference>
<gene>
    <name evidence="2" type="primary">narJ</name>
    <name evidence="2" type="ORF">ACIBG2_35770</name>
</gene>